<evidence type="ECO:0000256" key="8">
    <source>
        <dbReference type="SAM" id="Phobius"/>
    </source>
</evidence>
<dbReference type="PANTHER" id="PTHR26450">
    <property type="entry name" value="OLFACTORY RECEPTOR 56B1-RELATED"/>
    <property type="match status" value="1"/>
</dbReference>
<sequence length="203" mass="23369">MVPMLLDMFLFNRQFISYNQCLTSHFFVVIFHIMQSFNLTILSYDRLVAICCPLRYSMLISNRSIFQLTGAAWVLAVLVVLICIGLITRLSFCGPLYSHDLHHSILHLYHPCTLHHHTSPGQINSSSVKFHGDLSWTANFRSFQRFSMGFRHRAIKTCTAHLMLVAIYYLPMNITYLFVSFIPSNIRILNLSLTSVLPPMLNP</sequence>
<dbReference type="Ensembl" id="ENSELUT00000083760.2">
    <property type="protein sequence ID" value="ENSELUP00000072840.2"/>
    <property type="gene ID" value="ENSELUG00000041295.1"/>
</dbReference>
<proteinExistence type="predicted"/>
<dbReference type="AlphaFoldDB" id="A0A6Q2Z4Z6"/>
<name>A0A6Q2Z4Z6_ESOLU</name>
<evidence type="ECO:0000313" key="10">
    <source>
        <dbReference type="Ensembl" id="ENSELUP00000072840.2"/>
    </source>
</evidence>
<protein>
    <recommendedName>
        <fullName evidence="9">G-protein coupled receptors family 1 profile domain-containing protein</fullName>
    </recommendedName>
</protein>
<evidence type="ECO:0000256" key="7">
    <source>
        <dbReference type="ARBA" id="ARBA00023224"/>
    </source>
</evidence>
<dbReference type="PANTHER" id="PTHR26450:SF87">
    <property type="entry name" value="OLFACTORY RECEPTOR 51F2"/>
    <property type="match status" value="1"/>
</dbReference>
<dbReference type="InterPro" id="IPR017452">
    <property type="entry name" value="GPCR_Rhodpsn_7TM"/>
</dbReference>
<dbReference type="InterPro" id="IPR050402">
    <property type="entry name" value="OR51/52/56-like"/>
</dbReference>
<dbReference type="GeneTree" id="ENSGT00950000182847"/>
<accession>A0A6Q2Z4Z6</accession>
<evidence type="ECO:0000256" key="4">
    <source>
        <dbReference type="ARBA" id="ARBA00022725"/>
    </source>
</evidence>
<comment type="subcellular location">
    <subcellularLocation>
        <location evidence="1">Membrane</location>
        <topology evidence="1">Multi-pass membrane protein</topology>
    </subcellularLocation>
</comment>
<evidence type="ECO:0000313" key="11">
    <source>
        <dbReference type="Proteomes" id="UP000265140"/>
    </source>
</evidence>
<feature type="domain" description="G-protein coupled receptors family 1 profile" evidence="9">
    <location>
        <begin position="1"/>
        <end position="203"/>
    </location>
</feature>
<dbReference type="GO" id="GO:0007186">
    <property type="term" value="P:G protein-coupled receptor signaling pathway"/>
    <property type="evidence" value="ECO:0007669"/>
    <property type="project" value="InterPro"/>
</dbReference>
<evidence type="ECO:0000256" key="3">
    <source>
        <dbReference type="ARBA" id="ARBA00022692"/>
    </source>
</evidence>
<evidence type="ECO:0000256" key="2">
    <source>
        <dbReference type="ARBA" id="ARBA00022606"/>
    </source>
</evidence>
<feature type="transmembrane region" description="Helical" evidence="8">
    <location>
        <begin position="21"/>
        <end position="44"/>
    </location>
</feature>
<dbReference type="InterPro" id="IPR000725">
    <property type="entry name" value="Olfact_rcpt"/>
</dbReference>
<dbReference type="PROSITE" id="PS50262">
    <property type="entry name" value="G_PROTEIN_RECEP_F1_2"/>
    <property type="match status" value="1"/>
</dbReference>
<keyword evidence="3 8" id="KW-0812">Transmembrane</keyword>
<reference evidence="11" key="1">
    <citation type="journal article" date="2014" name="PLoS ONE">
        <title>The genome and linkage map of the northern pike (Esox lucius): conserved synteny revealed between the salmonid sister group and the Neoteleostei.</title>
        <authorList>
            <person name="Rondeau E.B."/>
            <person name="Minkley D.R."/>
            <person name="Leong J.S."/>
            <person name="Messmer A.M."/>
            <person name="Jantzen J.R."/>
            <person name="von Schalburg K.R."/>
            <person name="Lemon C."/>
            <person name="Bird N.H."/>
            <person name="Koop B.F."/>
        </authorList>
    </citation>
    <scope>NUCLEOTIDE SEQUENCE</scope>
</reference>
<keyword evidence="7" id="KW-0807">Transducer</keyword>
<reference evidence="10" key="2">
    <citation type="submission" date="2020-02" db="EMBL/GenBank/DDBJ databases">
        <title>Esox lucius (northern pike) genome, fEsoLuc1, primary haplotype.</title>
        <authorList>
            <person name="Myers G."/>
            <person name="Karagic N."/>
            <person name="Meyer A."/>
            <person name="Pippel M."/>
            <person name="Reichard M."/>
            <person name="Winkler S."/>
            <person name="Tracey A."/>
            <person name="Sims Y."/>
            <person name="Howe K."/>
            <person name="Rhie A."/>
            <person name="Formenti G."/>
            <person name="Durbin R."/>
            <person name="Fedrigo O."/>
            <person name="Jarvis E.D."/>
        </authorList>
    </citation>
    <scope>NUCLEOTIDE SEQUENCE [LARGE SCALE GENOMIC DNA]</scope>
</reference>
<reference evidence="10" key="3">
    <citation type="submission" date="2025-08" db="UniProtKB">
        <authorList>
            <consortium name="Ensembl"/>
        </authorList>
    </citation>
    <scope>IDENTIFICATION</scope>
</reference>
<dbReference type="Proteomes" id="UP000265140">
    <property type="component" value="Chromosome 7"/>
</dbReference>
<dbReference type="PRINTS" id="PR00245">
    <property type="entry name" value="OLFACTORYR"/>
</dbReference>
<dbReference type="GO" id="GO:0005886">
    <property type="term" value="C:plasma membrane"/>
    <property type="evidence" value="ECO:0007669"/>
    <property type="project" value="TreeGrafter"/>
</dbReference>
<keyword evidence="5 8" id="KW-1133">Transmembrane helix</keyword>
<evidence type="ECO:0000256" key="5">
    <source>
        <dbReference type="ARBA" id="ARBA00022989"/>
    </source>
</evidence>
<keyword evidence="11" id="KW-1185">Reference proteome</keyword>
<keyword evidence="6 8" id="KW-0472">Membrane</keyword>
<evidence type="ECO:0000256" key="6">
    <source>
        <dbReference type="ARBA" id="ARBA00023136"/>
    </source>
</evidence>
<dbReference type="Gene3D" id="1.20.1070.10">
    <property type="entry name" value="Rhodopsin 7-helix transmembrane proteins"/>
    <property type="match status" value="1"/>
</dbReference>
<evidence type="ECO:0000256" key="1">
    <source>
        <dbReference type="ARBA" id="ARBA00004141"/>
    </source>
</evidence>
<reference evidence="10" key="4">
    <citation type="submission" date="2025-09" db="UniProtKB">
        <authorList>
            <consortium name="Ensembl"/>
        </authorList>
    </citation>
    <scope>IDENTIFICATION</scope>
</reference>
<dbReference type="GO" id="GO:0004984">
    <property type="term" value="F:olfactory receptor activity"/>
    <property type="evidence" value="ECO:0007669"/>
    <property type="project" value="InterPro"/>
</dbReference>
<organism evidence="10 11">
    <name type="scientific">Esox lucius</name>
    <name type="common">Northern pike</name>
    <dbReference type="NCBI Taxonomy" id="8010"/>
    <lineage>
        <taxon>Eukaryota</taxon>
        <taxon>Metazoa</taxon>
        <taxon>Chordata</taxon>
        <taxon>Craniata</taxon>
        <taxon>Vertebrata</taxon>
        <taxon>Euteleostomi</taxon>
        <taxon>Actinopterygii</taxon>
        <taxon>Neopterygii</taxon>
        <taxon>Teleostei</taxon>
        <taxon>Protacanthopterygii</taxon>
        <taxon>Esociformes</taxon>
        <taxon>Esocidae</taxon>
        <taxon>Esox</taxon>
    </lineage>
</organism>
<dbReference type="SUPFAM" id="SSF81321">
    <property type="entry name" value="Family A G protein-coupled receptor-like"/>
    <property type="match status" value="1"/>
</dbReference>
<keyword evidence="2" id="KW-0716">Sensory transduction</keyword>
<dbReference type="Pfam" id="PF13853">
    <property type="entry name" value="7tm_4"/>
    <property type="match status" value="1"/>
</dbReference>
<evidence type="ECO:0000259" key="9">
    <source>
        <dbReference type="PROSITE" id="PS50262"/>
    </source>
</evidence>
<feature type="transmembrane region" description="Helical" evidence="8">
    <location>
        <begin position="64"/>
        <end position="87"/>
    </location>
</feature>
<keyword evidence="4" id="KW-0552">Olfaction</keyword>